<dbReference type="CDD" id="cd01106">
    <property type="entry name" value="HTH_TipAL-Mta"/>
    <property type="match status" value="1"/>
</dbReference>
<keyword evidence="5" id="KW-1185">Reference proteome</keyword>
<dbReference type="PRINTS" id="PR00040">
    <property type="entry name" value="HTHMERR"/>
</dbReference>
<feature type="domain" description="HTH merR-type" evidence="2">
    <location>
        <begin position="7"/>
        <end position="76"/>
    </location>
</feature>
<dbReference type="InterPro" id="IPR004360">
    <property type="entry name" value="Glyas_Fos-R_dOase_dom"/>
</dbReference>
<evidence type="ECO:0000259" key="3">
    <source>
        <dbReference type="PROSITE" id="PS51819"/>
    </source>
</evidence>
<evidence type="ECO:0000313" key="5">
    <source>
        <dbReference type="Proteomes" id="UP001527866"/>
    </source>
</evidence>
<organism evidence="4 5">
    <name type="scientific">Nocardiopsis endophytica</name>
    <dbReference type="NCBI Taxonomy" id="3018445"/>
    <lineage>
        <taxon>Bacteria</taxon>
        <taxon>Bacillati</taxon>
        <taxon>Actinomycetota</taxon>
        <taxon>Actinomycetes</taxon>
        <taxon>Streptosporangiales</taxon>
        <taxon>Nocardiopsidaceae</taxon>
        <taxon>Nocardiopsis</taxon>
    </lineage>
</organism>
<dbReference type="InterPro" id="IPR000551">
    <property type="entry name" value="MerR-type_HTH_dom"/>
</dbReference>
<dbReference type="InterPro" id="IPR009061">
    <property type="entry name" value="DNA-bd_dom_put_sf"/>
</dbReference>
<evidence type="ECO:0000259" key="2">
    <source>
        <dbReference type="PROSITE" id="PS50937"/>
    </source>
</evidence>
<dbReference type="Pfam" id="PF00903">
    <property type="entry name" value="Glyoxalase"/>
    <property type="match status" value="1"/>
</dbReference>
<proteinExistence type="predicted"/>
<dbReference type="Proteomes" id="UP001527866">
    <property type="component" value="Unassembled WGS sequence"/>
</dbReference>
<accession>A0ABT4TZZ7</accession>
<feature type="domain" description="VOC" evidence="3">
    <location>
        <begin position="133"/>
        <end position="262"/>
    </location>
</feature>
<dbReference type="InterPro" id="IPR037523">
    <property type="entry name" value="VOC_core"/>
</dbReference>
<gene>
    <name evidence="4" type="ORF">O4J56_06400</name>
</gene>
<protein>
    <submittedName>
        <fullName evidence="4">MerR family transcriptional regulator</fullName>
    </submittedName>
</protein>
<dbReference type="PANTHER" id="PTHR30204">
    <property type="entry name" value="REDOX-CYCLING DRUG-SENSING TRANSCRIPTIONAL ACTIVATOR SOXR"/>
    <property type="match status" value="1"/>
</dbReference>
<comment type="caution">
    <text evidence="4">The sequence shown here is derived from an EMBL/GenBank/DDBJ whole genome shotgun (WGS) entry which is preliminary data.</text>
</comment>
<dbReference type="PROSITE" id="PS51819">
    <property type="entry name" value="VOC"/>
    <property type="match status" value="1"/>
</dbReference>
<name>A0ABT4TZZ7_9ACTN</name>
<dbReference type="RefSeq" id="WP_270684308.1">
    <property type="nucleotide sequence ID" value="NZ_JAQFWQ010000012.1"/>
</dbReference>
<sequence length="264" mass="28826">MAPGEAVYKVGELARASGLTIRTLRYYDRIGLLRPTRRTGGGHRVYGEGEVRRLYRILLMRGAGLSLGEIGRALDDPGWDLPGAVRGHLSSLDGRLAAAHRLRDRLSAMAATLDRADVPTAVEFFEAMEEMTMLDSAVRRRVSILVYDDIEAVHGHLVRVFGLGAGPLAHDDEGRCVHGEVDAGDGVIWLHREAPEYGLESPRTLGAATATTAVMVESVDEHHRRAVAEGAEIVYPPVDQPYGYREYSARDPEGGLWSFMAPLG</sequence>
<dbReference type="PROSITE" id="PS50937">
    <property type="entry name" value="HTH_MERR_2"/>
    <property type="match status" value="1"/>
</dbReference>
<dbReference type="Gene3D" id="3.30.720.110">
    <property type="match status" value="1"/>
</dbReference>
<reference evidence="4 5" key="1">
    <citation type="submission" date="2023-01" db="EMBL/GenBank/DDBJ databases">
        <title>Draft genome sequence of Nocardiopsis sp. RSe5-2 isolated from halophytes.</title>
        <authorList>
            <person name="Duangmal K."/>
            <person name="Chantavorakit T."/>
        </authorList>
    </citation>
    <scope>NUCLEOTIDE SEQUENCE [LARGE SCALE GENOMIC DNA]</scope>
    <source>
        <strain evidence="4 5">RSe5-2</strain>
    </source>
</reference>
<dbReference type="EMBL" id="JAQFWQ010000012">
    <property type="protein sequence ID" value="MDA2810265.1"/>
    <property type="molecule type" value="Genomic_DNA"/>
</dbReference>
<dbReference type="Pfam" id="PF13411">
    <property type="entry name" value="MerR_1"/>
    <property type="match status" value="1"/>
</dbReference>
<dbReference type="Gene3D" id="3.30.720.120">
    <property type="match status" value="1"/>
</dbReference>
<dbReference type="SMART" id="SM00422">
    <property type="entry name" value="HTH_MERR"/>
    <property type="match status" value="1"/>
</dbReference>
<dbReference type="InterPro" id="IPR047057">
    <property type="entry name" value="MerR_fam"/>
</dbReference>
<dbReference type="SUPFAM" id="SSF54593">
    <property type="entry name" value="Glyoxalase/Bleomycin resistance protein/Dihydroxybiphenyl dioxygenase"/>
    <property type="match status" value="1"/>
</dbReference>
<dbReference type="Gene3D" id="1.10.1660.10">
    <property type="match status" value="1"/>
</dbReference>
<dbReference type="InterPro" id="IPR029068">
    <property type="entry name" value="Glyas_Bleomycin-R_OHBP_Dase"/>
</dbReference>
<keyword evidence="1" id="KW-0238">DNA-binding</keyword>
<dbReference type="PROSITE" id="PS00552">
    <property type="entry name" value="HTH_MERR_1"/>
    <property type="match status" value="1"/>
</dbReference>
<evidence type="ECO:0000313" key="4">
    <source>
        <dbReference type="EMBL" id="MDA2810265.1"/>
    </source>
</evidence>
<dbReference type="PANTHER" id="PTHR30204:SF90">
    <property type="entry name" value="HTH-TYPE TRANSCRIPTIONAL ACTIVATOR MTA"/>
    <property type="match status" value="1"/>
</dbReference>
<evidence type="ECO:0000256" key="1">
    <source>
        <dbReference type="ARBA" id="ARBA00023125"/>
    </source>
</evidence>
<dbReference type="SUPFAM" id="SSF46955">
    <property type="entry name" value="Putative DNA-binding domain"/>
    <property type="match status" value="1"/>
</dbReference>